<sequence length="104" mass="12406">MKARVLRPTDRLQYPKTHCGIWGHHKFVPINTPEIKIKIKKIWVPKCHRINLFYRQAGCVPVSMLLLTGILFVSLHFMRNVILLQNLWREKDILECSWSQREDI</sequence>
<keyword evidence="1" id="KW-0812">Transmembrane</keyword>
<reference evidence="2 3" key="1">
    <citation type="journal article" date="2014" name="Nat. Commun.">
        <title>Molecular traces of alternative social organization in a termite genome.</title>
        <authorList>
            <person name="Terrapon N."/>
            <person name="Li C."/>
            <person name="Robertson H.M."/>
            <person name="Ji L."/>
            <person name="Meng X."/>
            <person name="Booth W."/>
            <person name="Chen Z."/>
            <person name="Childers C.P."/>
            <person name="Glastad K.M."/>
            <person name="Gokhale K."/>
            <person name="Gowin J."/>
            <person name="Gronenberg W."/>
            <person name="Hermansen R.A."/>
            <person name="Hu H."/>
            <person name="Hunt B.G."/>
            <person name="Huylmans A.K."/>
            <person name="Khalil S.M."/>
            <person name="Mitchell R.D."/>
            <person name="Munoz-Torres M.C."/>
            <person name="Mustard J.A."/>
            <person name="Pan H."/>
            <person name="Reese J.T."/>
            <person name="Scharf M.E."/>
            <person name="Sun F."/>
            <person name="Vogel H."/>
            <person name="Xiao J."/>
            <person name="Yang W."/>
            <person name="Yang Z."/>
            <person name="Yang Z."/>
            <person name="Zhou J."/>
            <person name="Zhu J."/>
            <person name="Brent C.S."/>
            <person name="Elsik C.G."/>
            <person name="Goodisman M.A."/>
            <person name="Liberles D.A."/>
            <person name="Roe R.M."/>
            <person name="Vargo E.L."/>
            <person name="Vilcinskas A."/>
            <person name="Wang J."/>
            <person name="Bornberg-Bauer E."/>
            <person name="Korb J."/>
            <person name="Zhang G."/>
            <person name="Liebig J."/>
        </authorList>
    </citation>
    <scope>NUCLEOTIDE SEQUENCE [LARGE SCALE GENOMIC DNA]</scope>
    <source>
        <tissue evidence="2">Whole organism</tissue>
    </source>
</reference>
<name>A0A067QI14_ZOONE</name>
<organism evidence="2 3">
    <name type="scientific">Zootermopsis nevadensis</name>
    <name type="common">Dampwood termite</name>
    <dbReference type="NCBI Taxonomy" id="136037"/>
    <lineage>
        <taxon>Eukaryota</taxon>
        <taxon>Metazoa</taxon>
        <taxon>Ecdysozoa</taxon>
        <taxon>Arthropoda</taxon>
        <taxon>Hexapoda</taxon>
        <taxon>Insecta</taxon>
        <taxon>Pterygota</taxon>
        <taxon>Neoptera</taxon>
        <taxon>Polyneoptera</taxon>
        <taxon>Dictyoptera</taxon>
        <taxon>Blattodea</taxon>
        <taxon>Blattoidea</taxon>
        <taxon>Termitoidae</taxon>
        <taxon>Termopsidae</taxon>
        <taxon>Zootermopsis</taxon>
    </lineage>
</organism>
<gene>
    <name evidence="2" type="ORF">L798_00796</name>
</gene>
<dbReference type="InParanoid" id="A0A067QI14"/>
<protein>
    <submittedName>
        <fullName evidence="2">Uncharacterized protein</fullName>
    </submittedName>
</protein>
<keyword evidence="3" id="KW-1185">Reference proteome</keyword>
<keyword evidence="1" id="KW-0472">Membrane</keyword>
<evidence type="ECO:0000313" key="2">
    <source>
        <dbReference type="EMBL" id="KDR08383.1"/>
    </source>
</evidence>
<proteinExistence type="predicted"/>
<dbReference type="AlphaFoldDB" id="A0A067QI14"/>
<accession>A0A067QI14</accession>
<dbReference type="EMBL" id="KK853332">
    <property type="protein sequence ID" value="KDR08383.1"/>
    <property type="molecule type" value="Genomic_DNA"/>
</dbReference>
<dbReference type="Proteomes" id="UP000027135">
    <property type="component" value="Unassembled WGS sequence"/>
</dbReference>
<keyword evidence="1" id="KW-1133">Transmembrane helix</keyword>
<evidence type="ECO:0000313" key="3">
    <source>
        <dbReference type="Proteomes" id="UP000027135"/>
    </source>
</evidence>
<evidence type="ECO:0000256" key="1">
    <source>
        <dbReference type="SAM" id="Phobius"/>
    </source>
</evidence>
<feature type="transmembrane region" description="Helical" evidence="1">
    <location>
        <begin position="58"/>
        <end position="78"/>
    </location>
</feature>